<proteinExistence type="inferred from homology"/>
<evidence type="ECO:0000259" key="2">
    <source>
        <dbReference type="Pfam" id="PF12516"/>
    </source>
</evidence>
<dbReference type="OrthoDB" id="2134133at2759"/>
<dbReference type="InterPro" id="IPR039630">
    <property type="entry name" value="FAM149"/>
</dbReference>
<sequence>MTLLGDWMYTSCSRIKKRVKKPEVEKVSFILRGRGFSSRGGFESLYPLPEKPEETLPLSYLETVQEAINSYRTSDGSGCSSPTTDNTNSLNNSLWASNTWSTNTGNLTGRSSVYSWGNDDEFDRQASATVQRMFDEISQMLFEGKFFDGSPQLLSECREWCTKFPHLRICGDQCAVPQDQGTKYIPLPPDDPRVYNYRPQTSVLEDMEEVNTLDSQGLTVQGTKIKPARVDVSEYQDLSDSDEENPLAELEEEIFEEEGEFEEYLAYDFPALDEELMVLRSRHNRHKRHFRLGFPPVTPNACARDTLFSQMFDLLWGEVGFTSPFFFRKETLSSYLSLLLYLLN</sequence>
<dbReference type="InterPro" id="IPR022194">
    <property type="entry name" value="DUF3719"/>
</dbReference>
<dbReference type="Proteomes" id="UP000515163">
    <property type="component" value="Unplaced"/>
</dbReference>
<dbReference type="Pfam" id="PF12516">
    <property type="entry name" value="DUF3719"/>
    <property type="match status" value="1"/>
</dbReference>
<dbReference type="KEGG" id="aten:116298110"/>
<name>A0A6P8I181_ACTTE</name>
<evidence type="ECO:0000313" key="3">
    <source>
        <dbReference type="Proteomes" id="UP000515163"/>
    </source>
</evidence>
<dbReference type="InParanoid" id="A0A6P8I181"/>
<protein>
    <submittedName>
        <fullName evidence="4">Protein FAM149A-like</fullName>
    </submittedName>
</protein>
<gene>
    <name evidence="4" type="primary">LOC116298110</name>
</gene>
<dbReference type="PANTHER" id="PTHR31997">
    <property type="entry name" value="AGAP003710-PA"/>
    <property type="match status" value="1"/>
</dbReference>
<feature type="domain" description="DUF3719" evidence="2">
    <location>
        <begin position="140"/>
        <end position="206"/>
    </location>
</feature>
<evidence type="ECO:0000313" key="4">
    <source>
        <dbReference type="RefSeq" id="XP_031562339.1"/>
    </source>
</evidence>
<dbReference type="GeneID" id="116298110"/>
<comment type="similarity">
    <text evidence="1">Belongs to the FAM149 family.</text>
</comment>
<dbReference type="PANTHER" id="PTHR31997:SF1">
    <property type="entry name" value="AGAP003710-PA"/>
    <property type="match status" value="1"/>
</dbReference>
<dbReference type="RefSeq" id="XP_031562339.1">
    <property type="nucleotide sequence ID" value="XM_031706479.1"/>
</dbReference>
<dbReference type="AlphaFoldDB" id="A0A6P8I181"/>
<accession>A0A6P8I181</accession>
<keyword evidence="3" id="KW-1185">Reference proteome</keyword>
<organism evidence="3 4">
    <name type="scientific">Actinia tenebrosa</name>
    <name type="common">Australian red waratah sea anemone</name>
    <dbReference type="NCBI Taxonomy" id="6105"/>
    <lineage>
        <taxon>Eukaryota</taxon>
        <taxon>Metazoa</taxon>
        <taxon>Cnidaria</taxon>
        <taxon>Anthozoa</taxon>
        <taxon>Hexacorallia</taxon>
        <taxon>Actiniaria</taxon>
        <taxon>Actiniidae</taxon>
        <taxon>Actinia</taxon>
    </lineage>
</organism>
<feature type="non-terminal residue" evidence="4">
    <location>
        <position position="344"/>
    </location>
</feature>
<reference evidence="4" key="1">
    <citation type="submission" date="2025-08" db="UniProtKB">
        <authorList>
            <consortium name="RefSeq"/>
        </authorList>
    </citation>
    <scope>IDENTIFICATION</scope>
    <source>
        <tissue evidence="4">Tentacle</tissue>
    </source>
</reference>
<evidence type="ECO:0000256" key="1">
    <source>
        <dbReference type="ARBA" id="ARBA00008309"/>
    </source>
</evidence>